<dbReference type="RefSeq" id="WP_137424122.1">
    <property type="nucleotide sequence ID" value="NZ_CP040098.1"/>
</dbReference>
<dbReference type="InterPro" id="IPR024654">
    <property type="entry name" value="Calcineurin-like_PHP_lpxH"/>
</dbReference>
<dbReference type="PANTHER" id="PTHR11124">
    <property type="entry name" value="VACUOLAR SORTING PROTEIN VPS29"/>
    <property type="match status" value="1"/>
</dbReference>
<reference evidence="4 5" key="1">
    <citation type="submission" date="2019-05" db="EMBL/GenBank/DDBJ databases">
        <title>The Complete Genome Sequence of the n-alkane-degrading Desulfoglaeba alkanexedens ALDC reveals multiple alkylsuccinate synthase gene clusters.</title>
        <authorList>
            <person name="Callaghan A.V."/>
            <person name="Davidova I.A."/>
            <person name="Duncan K.E."/>
            <person name="Morris B."/>
            <person name="McInerney M.J."/>
        </authorList>
    </citation>
    <scope>NUCLEOTIDE SEQUENCE [LARGE SCALE GENOMIC DNA]</scope>
    <source>
        <strain evidence="4 5">ALDC</strain>
    </source>
</reference>
<dbReference type="Proteomes" id="UP000298602">
    <property type="component" value="Chromosome"/>
</dbReference>
<dbReference type="NCBIfam" id="TIGR00040">
    <property type="entry name" value="yfcE"/>
    <property type="match status" value="1"/>
</dbReference>
<sequence length="158" mass="17721">MKVVVFSDTHLNHVNRDLERLCDRYCREADLVIHLGDWVRAPVLDFFEQYPLEGVCGNMDDAVLRSRLPDRKVLHLNGHRVGIVHGWGPGGDLRARLRGEFSGVEAILYGHTHLPFKGTEDGVFWMNPGSVFSGRGRVRSSLAILHLGPTIDGEIVEL</sequence>
<evidence type="ECO:0000313" key="5">
    <source>
        <dbReference type="Proteomes" id="UP000298602"/>
    </source>
</evidence>
<dbReference type="GO" id="GO:0016787">
    <property type="term" value="F:hydrolase activity"/>
    <property type="evidence" value="ECO:0007669"/>
    <property type="project" value="UniProtKB-UniRule"/>
</dbReference>
<protein>
    <recommendedName>
        <fullName evidence="2">Phosphoesterase</fullName>
        <ecNumber evidence="2">3.1.4.-</ecNumber>
    </recommendedName>
</protein>
<organism evidence="4 5">
    <name type="scientific">Desulfoglaeba alkanexedens ALDC</name>
    <dbReference type="NCBI Taxonomy" id="980445"/>
    <lineage>
        <taxon>Bacteria</taxon>
        <taxon>Pseudomonadati</taxon>
        <taxon>Thermodesulfobacteriota</taxon>
        <taxon>Syntrophobacteria</taxon>
        <taxon>Syntrophobacterales</taxon>
        <taxon>Syntrophobacteraceae</taxon>
        <taxon>Desulfoglaeba</taxon>
    </lineage>
</organism>
<proteinExistence type="inferred from homology"/>
<dbReference type="InterPro" id="IPR029052">
    <property type="entry name" value="Metallo-depent_PP-like"/>
</dbReference>
<gene>
    <name evidence="4" type="ORF">FDQ92_08250</name>
</gene>
<dbReference type="Gene3D" id="3.60.21.10">
    <property type="match status" value="1"/>
</dbReference>
<evidence type="ECO:0000313" key="4">
    <source>
        <dbReference type="EMBL" id="QCQ22153.1"/>
    </source>
</evidence>
<dbReference type="InterPro" id="IPR000979">
    <property type="entry name" value="Phosphodiesterase_MJ0936/Vps29"/>
</dbReference>
<dbReference type="OrthoDB" id="9785951at2"/>
<comment type="similarity">
    <text evidence="1 2">Belongs to the metallophosphoesterase superfamily. YfcE family.</text>
</comment>
<keyword evidence="5" id="KW-1185">Reference proteome</keyword>
<name>A0A4P8L3A5_9BACT</name>
<dbReference type="EC" id="3.1.4.-" evidence="2"/>
<evidence type="ECO:0000259" key="3">
    <source>
        <dbReference type="Pfam" id="PF12850"/>
    </source>
</evidence>
<dbReference type="Pfam" id="PF12850">
    <property type="entry name" value="Metallophos_2"/>
    <property type="match status" value="1"/>
</dbReference>
<feature type="domain" description="Calcineurin-like phosphoesterase" evidence="3">
    <location>
        <begin position="1"/>
        <end position="147"/>
    </location>
</feature>
<dbReference type="KEGG" id="dax:FDQ92_08250"/>
<dbReference type="AlphaFoldDB" id="A0A4P8L3A5"/>
<dbReference type="SUPFAM" id="SSF56300">
    <property type="entry name" value="Metallo-dependent phosphatases"/>
    <property type="match status" value="1"/>
</dbReference>
<evidence type="ECO:0000256" key="1">
    <source>
        <dbReference type="ARBA" id="ARBA00008950"/>
    </source>
</evidence>
<evidence type="ECO:0000256" key="2">
    <source>
        <dbReference type="RuleBase" id="RU362039"/>
    </source>
</evidence>
<accession>A0A4P8L3A5</accession>
<keyword evidence="2" id="KW-0479">Metal-binding</keyword>
<reference evidence="4 5" key="2">
    <citation type="submission" date="2019-05" db="EMBL/GenBank/DDBJ databases">
        <authorList>
            <person name="Suflita J.M."/>
            <person name="Marks C.R."/>
        </authorList>
    </citation>
    <scope>NUCLEOTIDE SEQUENCE [LARGE SCALE GENOMIC DNA]</scope>
    <source>
        <strain evidence="4 5">ALDC</strain>
    </source>
</reference>
<comment type="cofactor">
    <cofactor evidence="2">
        <name>a divalent metal cation</name>
        <dbReference type="ChEBI" id="CHEBI:60240"/>
    </cofactor>
</comment>
<dbReference type="GO" id="GO:0046872">
    <property type="term" value="F:metal ion binding"/>
    <property type="evidence" value="ECO:0007669"/>
    <property type="project" value="UniProtKB-KW"/>
</dbReference>
<dbReference type="EMBL" id="CP040098">
    <property type="protein sequence ID" value="QCQ22153.1"/>
    <property type="molecule type" value="Genomic_DNA"/>
</dbReference>